<gene>
    <name evidence="1" type="ORF">MYCIT1_LOCUS13226</name>
</gene>
<reference evidence="1" key="1">
    <citation type="submission" date="2023-11" db="EMBL/GenBank/DDBJ databases">
        <authorList>
            <person name="De Vega J J."/>
            <person name="De Vega J J."/>
        </authorList>
    </citation>
    <scope>NUCLEOTIDE SEQUENCE</scope>
</reference>
<comment type="caution">
    <text evidence="1">The sequence shown here is derived from an EMBL/GenBank/DDBJ whole genome shotgun (WGS) entry which is preliminary data.</text>
</comment>
<name>A0AAD2H7E0_9AGAR</name>
<evidence type="ECO:0000313" key="2">
    <source>
        <dbReference type="Proteomes" id="UP001295794"/>
    </source>
</evidence>
<feature type="non-terminal residue" evidence="1">
    <location>
        <position position="1"/>
    </location>
</feature>
<organism evidence="1 2">
    <name type="scientific">Mycena citricolor</name>
    <dbReference type="NCBI Taxonomy" id="2018698"/>
    <lineage>
        <taxon>Eukaryota</taxon>
        <taxon>Fungi</taxon>
        <taxon>Dikarya</taxon>
        <taxon>Basidiomycota</taxon>
        <taxon>Agaricomycotina</taxon>
        <taxon>Agaricomycetes</taxon>
        <taxon>Agaricomycetidae</taxon>
        <taxon>Agaricales</taxon>
        <taxon>Marasmiineae</taxon>
        <taxon>Mycenaceae</taxon>
        <taxon>Mycena</taxon>
    </lineage>
</organism>
<proteinExistence type="predicted"/>
<evidence type="ECO:0000313" key="1">
    <source>
        <dbReference type="EMBL" id="CAK5269480.1"/>
    </source>
</evidence>
<protein>
    <submittedName>
        <fullName evidence="1">Uncharacterized protein</fullName>
    </submittedName>
</protein>
<dbReference type="AlphaFoldDB" id="A0AAD2H7E0"/>
<dbReference type="Proteomes" id="UP001295794">
    <property type="component" value="Unassembled WGS sequence"/>
</dbReference>
<sequence length="50" mass="5575">SPYLTLWTLPCQDSEIGPRGCPYSHLTKSASLCRFLLSLSFTLPFSRLLG</sequence>
<keyword evidence="2" id="KW-1185">Reference proteome</keyword>
<accession>A0AAD2H7E0</accession>
<dbReference type="EMBL" id="CAVNYO010000149">
    <property type="protein sequence ID" value="CAK5269480.1"/>
    <property type="molecule type" value="Genomic_DNA"/>
</dbReference>